<organism evidence="1 2">
    <name type="scientific">Mycena sanguinolenta</name>
    <dbReference type="NCBI Taxonomy" id="230812"/>
    <lineage>
        <taxon>Eukaryota</taxon>
        <taxon>Fungi</taxon>
        <taxon>Dikarya</taxon>
        <taxon>Basidiomycota</taxon>
        <taxon>Agaricomycotina</taxon>
        <taxon>Agaricomycetes</taxon>
        <taxon>Agaricomycetidae</taxon>
        <taxon>Agaricales</taxon>
        <taxon>Marasmiineae</taxon>
        <taxon>Mycenaceae</taxon>
        <taxon>Mycena</taxon>
    </lineage>
</organism>
<gene>
    <name evidence="1" type="ORF">MSAN_01171600</name>
</gene>
<dbReference type="InterPro" id="IPR053026">
    <property type="entry name" value="CDC42_GEF"/>
</dbReference>
<dbReference type="GO" id="GO:0005634">
    <property type="term" value="C:nucleus"/>
    <property type="evidence" value="ECO:0007669"/>
    <property type="project" value="TreeGrafter"/>
</dbReference>
<dbReference type="AlphaFoldDB" id="A0A8H6YMJ0"/>
<name>A0A8H6YMJ0_9AGAR</name>
<dbReference type="EMBL" id="JACAZH010000008">
    <property type="protein sequence ID" value="KAF7361387.1"/>
    <property type="molecule type" value="Genomic_DNA"/>
</dbReference>
<dbReference type="InterPro" id="IPR011993">
    <property type="entry name" value="PH-like_dom_sf"/>
</dbReference>
<evidence type="ECO:0000313" key="2">
    <source>
        <dbReference type="Proteomes" id="UP000623467"/>
    </source>
</evidence>
<dbReference type="OrthoDB" id="1594986at2759"/>
<sequence>MRPLFPRAACSHPTPLYLLFSNVERLLVFQRAFLSRMEVINKFPWQQQRWGRLFIEAVHICFISFRFALSNVQLFTNFCSTQEEDFVAAYQSWVSLQVTQNNLRDLASPPGPPVSNRILQVRKSLTTFNRLINFRTELPAFVLWPISRSCKYPLLIESGLDAAKRVADRLNTACRLSENVQTAKDLRACVVDWQGHDVDSFSALLYDDERLVVINFNDAEIICRVFLFERIMLFLATAPGASVLDYRHHSQYRRTTPLVLEGYVHVANIMQAQPNPADPTLFNVLWAARDNLEVFTLRFKYESQMRWWETEIKKLIRDCAERKAHERDHRRKSGQVPFNNQDDRGAFDSDDNFISLAEEASLLLRF</sequence>
<keyword evidence="2" id="KW-1185">Reference proteome</keyword>
<reference evidence="1" key="1">
    <citation type="submission" date="2020-05" db="EMBL/GenBank/DDBJ databases">
        <title>Mycena genomes resolve the evolution of fungal bioluminescence.</title>
        <authorList>
            <person name="Tsai I.J."/>
        </authorList>
    </citation>
    <scope>NUCLEOTIDE SEQUENCE</scope>
    <source>
        <strain evidence="1">160909Yilan</strain>
    </source>
</reference>
<proteinExistence type="predicted"/>
<dbReference type="GO" id="GO:0030010">
    <property type="term" value="P:establishment of cell polarity"/>
    <property type="evidence" value="ECO:0007669"/>
    <property type="project" value="TreeGrafter"/>
</dbReference>
<accession>A0A8H6YMJ0</accession>
<dbReference type="InterPro" id="IPR035899">
    <property type="entry name" value="DBL_dom_sf"/>
</dbReference>
<dbReference type="GO" id="GO:0043332">
    <property type="term" value="C:mating projection tip"/>
    <property type="evidence" value="ECO:0007669"/>
    <property type="project" value="TreeGrafter"/>
</dbReference>
<dbReference type="SUPFAM" id="SSF50729">
    <property type="entry name" value="PH domain-like"/>
    <property type="match status" value="1"/>
</dbReference>
<dbReference type="PANTHER" id="PTHR47339:SF1">
    <property type="entry name" value="CELL DIVISION CONTROL PROTEIN 24"/>
    <property type="match status" value="1"/>
</dbReference>
<dbReference type="GO" id="GO:0005737">
    <property type="term" value="C:cytoplasm"/>
    <property type="evidence" value="ECO:0007669"/>
    <property type="project" value="TreeGrafter"/>
</dbReference>
<dbReference type="GO" id="GO:0000935">
    <property type="term" value="C:division septum"/>
    <property type="evidence" value="ECO:0007669"/>
    <property type="project" value="TreeGrafter"/>
</dbReference>
<dbReference type="Pfam" id="PF15411">
    <property type="entry name" value="PH_10"/>
    <property type="match status" value="1"/>
</dbReference>
<dbReference type="Gene3D" id="2.30.29.30">
    <property type="entry name" value="Pleckstrin-homology domain (PH domain)/Phosphotyrosine-binding domain (PTB)"/>
    <property type="match status" value="1"/>
</dbReference>
<dbReference type="Proteomes" id="UP000623467">
    <property type="component" value="Unassembled WGS sequence"/>
</dbReference>
<dbReference type="GO" id="GO:0031106">
    <property type="term" value="P:septin ring organization"/>
    <property type="evidence" value="ECO:0007669"/>
    <property type="project" value="TreeGrafter"/>
</dbReference>
<dbReference type="PANTHER" id="PTHR47339">
    <property type="entry name" value="CELL DIVISION CONTROL PROTEIN 24"/>
    <property type="match status" value="1"/>
</dbReference>
<evidence type="ECO:0000313" key="1">
    <source>
        <dbReference type="EMBL" id="KAF7361387.1"/>
    </source>
</evidence>
<dbReference type="Gene3D" id="1.20.900.10">
    <property type="entry name" value="Dbl homology (DH) domain"/>
    <property type="match status" value="1"/>
</dbReference>
<dbReference type="SUPFAM" id="SSF48065">
    <property type="entry name" value="DBL homology domain (DH-domain)"/>
    <property type="match status" value="1"/>
</dbReference>
<comment type="caution">
    <text evidence="1">The sequence shown here is derived from an EMBL/GenBank/DDBJ whole genome shotgun (WGS) entry which is preliminary data.</text>
</comment>
<protein>
    <submittedName>
        <fullName evidence="1">Rho guanine nucleotide exchange factor scd1</fullName>
    </submittedName>
</protein>